<dbReference type="Proteomes" id="UP001151760">
    <property type="component" value="Unassembled WGS sequence"/>
</dbReference>
<evidence type="ECO:0000256" key="1">
    <source>
        <dbReference type="SAM" id="MobiDB-lite"/>
    </source>
</evidence>
<proteinExistence type="predicted"/>
<reference evidence="2" key="1">
    <citation type="journal article" date="2022" name="Int. J. Mol. Sci.">
        <title>Draft Genome of Tanacetum Coccineum: Genomic Comparison of Closely Related Tanacetum-Family Plants.</title>
        <authorList>
            <person name="Yamashiro T."/>
            <person name="Shiraishi A."/>
            <person name="Nakayama K."/>
            <person name="Satake H."/>
        </authorList>
    </citation>
    <scope>NUCLEOTIDE SEQUENCE</scope>
</reference>
<name>A0ABQ5HX54_9ASTR</name>
<comment type="caution">
    <text evidence="2">The sequence shown here is derived from an EMBL/GenBank/DDBJ whole genome shotgun (WGS) entry which is preliminary data.</text>
</comment>
<feature type="compositionally biased region" description="Basic and acidic residues" evidence="1">
    <location>
        <begin position="118"/>
        <end position="128"/>
    </location>
</feature>
<keyword evidence="3" id="KW-1185">Reference proteome</keyword>
<feature type="region of interest" description="Disordered" evidence="1">
    <location>
        <begin position="83"/>
        <end position="152"/>
    </location>
</feature>
<feature type="compositionally biased region" description="Basic residues" evidence="1">
    <location>
        <begin position="90"/>
        <end position="108"/>
    </location>
</feature>
<sequence>MDDAIEDPFASHIDPKHKVKNGVVYLKHEPTIPWNEMEPVLGMRFEHPEQLKLALANYEVANGQAVRDGKCITGSQEVNIKAGKGTSKYLKGRSKSGKGRSKSRKGTRKNGEGSSKNGDVHSKADEGTQKASEGTSKAEPRDGVTINTRRRHNSSSDGIAYFKTVSARTDSNADLEDSFYDDVTAKTRHPFDVASCDGCAHWALENQLLSASLLICLGKCDCVERIRVVTVFILPYPDSG</sequence>
<organism evidence="2 3">
    <name type="scientific">Tanacetum coccineum</name>
    <dbReference type="NCBI Taxonomy" id="301880"/>
    <lineage>
        <taxon>Eukaryota</taxon>
        <taxon>Viridiplantae</taxon>
        <taxon>Streptophyta</taxon>
        <taxon>Embryophyta</taxon>
        <taxon>Tracheophyta</taxon>
        <taxon>Spermatophyta</taxon>
        <taxon>Magnoliopsida</taxon>
        <taxon>eudicotyledons</taxon>
        <taxon>Gunneridae</taxon>
        <taxon>Pentapetalae</taxon>
        <taxon>asterids</taxon>
        <taxon>campanulids</taxon>
        <taxon>Asterales</taxon>
        <taxon>Asteraceae</taxon>
        <taxon>Asteroideae</taxon>
        <taxon>Anthemideae</taxon>
        <taxon>Anthemidinae</taxon>
        <taxon>Tanacetum</taxon>
    </lineage>
</organism>
<dbReference type="EMBL" id="BQNB010020074">
    <property type="protein sequence ID" value="GJT92051.1"/>
    <property type="molecule type" value="Genomic_DNA"/>
</dbReference>
<evidence type="ECO:0000313" key="2">
    <source>
        <dbReference type="EMBL" id="GJT92051.1"/>
    </source>
</evidence>
<evidence type="ECO:0000313" key="3">
    <source>
        <dbReference type="Proteomes" id="UP001151760"/>
    </source>
</evidence>
<accession>A0ABQ5HX54</accession>
<protein>
    <submittedName>
        <fullName evidence="2">Uncharacterized protein</fullName>
    </submittedName>
</protein>
<reference evidence="2" key="2">
    <citation type="submission" date="2022-01" db="EMBL/GenBank/DDBJ databases">
        <authorList>
            <person name="Yamashiro T."/>
            <person name="Shiraishi A."/>
            <person name="Satake H."/>
            <person name="Nakayama K."/>
        </authorList>
    </citation>
    <scope>NUCLEOTIDE SEQUENCE</scope>
</reference>
<gene>
    <name evidence="2" type="ORF">Tco_1080896</name>
</gene>